<gene>
    <name evidence="7" type="ORF">PF001_g5389</name>
    <name evidence="6" type="ORF">PF002_g6899</name>
    <name evidence="5" type="ORF">PF005_g9272</name>
    <name evidence="4" type="ORF">PF006_g8610</name>
    <name evidence="3" type="ORF">PF007_g9367</name>
    <name evidence="2" type="ORF">PF009_g10348</name>
</gene>
<evidence type="ECO:0000313" key="7">
    <source>
        <dbReference type="EMBL" id="KAE9320489.1"/>
    </source>
</evidence>
<dbReference type="EMBL" id="QXGE01000199">
    <property type="protein sequence ID" value="KAE9320489.1"/>
    <property type="molecule type" value="Genomic_DNA"/>
</dbReference>
<evidence type="ECO:0000313" key="3">
    <source>
        <dbReference type="EMBL" id="KAE9117209.1"/>
    </source>
</evidence>
<dbReference type="EMBL" id="QXGB01000414">
    <property type="protein sequence ID" value="KAE9215872.1"/>
    <property type="molecule type" value="Genomic_DNA"/>
</dbReference>
<dbReference type="AlphaFoldDB" id="A0A6A3SHT0"/>
<keyword evidence="9" id="KW-1185">Reference proteome</keyword>
<evidence type="ECO:0000313" key="9">
    <source>
        <dbReference type="Proteomes" id="UP000433483"/>
    </source>
</evidence>
<evidence type="ECO:0000256" key="1">
    <source>
        <dbReference type="SAM" id="MobiDB-lite"/>
    </source>
</evidence>
<dbReference type="Proteomes" id="UP000440732">
    <property type="component" value="Unassembled WGS sequence"/>
</dbReference>
<evidence type="ECO:0000313" key="11">
    <source>
        <dbReference type="Proteomes" id="UP000440367"/>
    </source>
</evidence>
<dbReference type="EMBL" id="QXGA01000395">
    <property type="protein sequence ID" value="KAE9146637.1"/>
    <property type="molecule type" value="Genomic_DNA"/>
</dbReference>
<evidence type="ECO:0000313" key="5">
    <source>
        <dbReference type="EMBL" id="KAE9215872.1"/>
    </source>
</evidence>
<evidence type="ECO:0000313" key="8">
    <source>
        <dbReference type="Proteomes" id="UP000429523"/>
    </source>
</evidence>
<dbReference type="Proteomes" id="UP000441208">
    <property type="component" value="Unassembled WGS sequence"/>
</dbReference>
<accession>A0A6A3SHT0</accession>
<comment type="caution">
    <text evidence="3">The sequence shown here is derived from an EMBL/GenBank/DDBJ whole genome shotgun (WGS) entry which is preliminary data.</text>
</comment>
<proteinExistence type="predicted"/>
<dbReference type="EMBL" id="QXGD01000247">
    <property type="protein sequence ID" value="KAE9246120.1"/>
    <property type="molecule type" value="Genomic_DNA"/>
</dbReference>
<dbReference type="EMBL" id="QXGF01000464">
    <property type="protein sequence ID" value="KAE8939824.1"/>
    <property type="molecule type" value="Genomic_DNA"/>
</dbReference>
<evidence type="ECO:0000313" key="10">
    <source>
        <dbReference type="Proteomes" id="UP000437068"/>
    </source>
</evidence>
<dbReference type="OrthoDB" id="95989at2759"/>
<feature type="compositionally biased region" description="Basic and acidic residues" evidence="1">
    <location>
        <begin position="180"/>
        <end position="205"/>
    </location>
</feature>
<feature type="region of interest" description="Disordered" evidence="1">
    <location>
        <begin position="177"/>
        <end position="205"/>
    </location>
</feature>
<evidence type="ECO:0000313" key="12">
    <source>
        <dbReference type="Proteomes" id="UP000440732"/>
    </source>
</evidence>
<dbReference type="Proteomes" id="UP000429523">
    <property type="component" value="Unassembled WGS sequence"/>
</dbReference>
<evidence type="ECO:0000313" key="2">
    <source>
        <dbReference type="EMBL" id="KAE8939824.1"/>
    </source>
</evidence>
<dbReference type="Proteomes" id="UP000433483">
    <property type="component" value="Unassembled WGS sequence"/>
</dbReference>
<dbReference type="Proteomes" id="UP000437068">
    <property type="component" value="Unassembled WGS sequence"/>
</dbReference>
<reference evidence="8 9" key="1">
    <citation type="submission" date="2018-08" db="EMBL/GenBank/DDBJ databases">
        <title>Genomic investigation of the strawberry pathogen Phytophthora fragariae indicates pathogenicity is determined by transcriptional variation in three key races.</title>
        <authorList>
            <person name="Adams T.M."/>
            <person name="Armitage A.D."/>
            <person name="Sobczyk M.K."/>
            <person name="Bates H.J."/>
            <person name="Dunwell J.M."/>
            <person name="Nellist C.F."/>
            <person name="Harrison R.J."/>
        </authorList>
    </citation>
    <scope>NUCLEOTIDE SEQUENCE [LARGE SCALE GENOMIC DNA]</scope>
    <source>
        <strain evidence="7 10">A4</strain>
        <strain evidence="6 11">BC-1</strain>
        <strain evidence="5 9">NOV-27</strain>
        <strain evidence="4 12">NOV-5</strain>
        <strain evidence="3 13">NOV-71</strain>
        <strain evidence="2 8">NOV-9</strain>
    </source>
</reference>
<dbReference type="Proteomes" id="UP000440367">
    <property type="component" value="Unassembled WGS sequence"/>
</dbReference>
<evidence type="ECO:0000313" key="4">
    <source>
        <dbReference type="EMBL" id="KAE9146637.1"/>
    </source>
</evidence>
<organism evidence="3 13">
    <name type="scientific">Phytophthora fragariae</name>
    <dbReference type="NCBI Taxonomy" id="53985"/>
    <lineage>
        <taxon>Eukaryota</taxon>
        <taxon>Sar</taxon>
        <taxon>Stramenopiles</taxon>
        <taxon>Oomycota</taxon>
        <taxon>Peronosporomycetes</taxon>
        <taxon>Peronosporales</taxon>
        <taxon>Peronosporaceae</taxon>
        <taxon>Phytophthora</taxon>
    </lineage>
</organism>
<protein>
    <submittedName>
        <fullName evidence="3">Uncharacterized protein</fullName>
    </submittedName>
</protein>
<sequence>MEYLTTSSLPLDFYSGMLSRLYDIGFCSKGLSISHFGRIGYLERLRKAAKGNVDMTDFTLPVPASPVLSSWAQLHAATRGFLQYCSEMCDPTTICVAAALDNFALQLEGWNYWLPNEIPTLVLWINATKERYRNAAAHDSLSGASTRVEAAGWFSNANPELQSLLITAISERSARALNPARKEDPRRMPHENKSRQGKMPAERKVPAAVVEALPRKDRKEVCLRFLSKRGCASQDQAVCKFPNLVHFHPSEIDPTVREYINAKLGGVSDKYAHFD</sequence>
<dbReference type="EMBL" id="QXFZ01000419">
    <property type="protein sequence ID" value="KAE9117209.1"/>
    <property type="molecule type" value="Genomic_DNA"/>
</dbReference>
<evidence type="ECO:0000313" key="6">
    <source>
        <dbReference type="EMBL" id="KAE9246120.1"/>
    </source>
</evidence>
<evidence type="ECO:0000313" key="13">
    <source>
        <dbReference type="Proteomes" id="UP000441208"/>
    </source>
</evidence>
<name>A0A6A3SHT0_9STRA</name>